<dbReference type="GeneID" id="107227364"/>
<dbReference type="RefSeq" id="XP_015523968.1">
    <property type="nucleotide sequence ID" value="XM_015668482.1"/>
</dbReference>
<protein>
    <submittedName>
        <fullName evidence="9 10">UPF0389 protein CG9231</fullName>
    </submittedName>
</protein>
<evidence type="ECO:0000313" key="9">
    <source>
        <dbReference type="RefSeq" id="XP_015523967.1"/>
    </source>
</evidence>
<dbReference type="InterPro" id="IPR009432">
    <property type="entry name" value="DUF1075"/>
</dbReference>
<evidence type="ECO:0000313" key="10">
    <source>
        <dbReference type="RefSeq" id="XP_015523968.1"/>
    </source>
</evidence>
<proteinExistence type="inferred from homology"/>
<dbReference type="RefSeq" id="XP_015523967.1">
    <property type="nucleotide sequence ID" value="XM_015668481.1"/>
</dbReference>
<accession>A0A6J0CBM2</accession>
<name>A0A6J0CBM2_NEOLC</name>
<keyword evidence="8" id="KW-1185">Reference proteome</keyword>
<evidence type="ECO:0000256" key="2">
    <source>
        <dbReference type="ARBA" id="ARBA00007363"/>
    </source>
</evidence>
<feature type="transmembrane region" description="Helical" evidence="7">
    <location>
        <begin position="107"/>
        <end position="126"/>
    </location>
</feature>
<keyword evidence="4 7" id="KW-1133">Transmembrane helix</keyword>
<feature type="region of interest" description="Disordered" evidence="6">
    <location>
        <begin position="29"/>
        <end position="57"/>
    </location>
</feature>
<evidence type="ECO:0000256" key="5">
    <source>
        <dbReference type="ARBA" id="ARBA00023136"/>
    </source>
</evidence>
<dbReference type="OrthoDB" id="8193498at2759"/>
<keyword evidence="5 7" id="KW-0472">Membrane</keyword>
<feature type="compositionally biased region" description="Low complexity" evidence="6">
    <location>
        <begin position="30"/>
        <end position="49"/>
    </location>
</feature>
<dbReference type="KEGG" id="nlo:107227364"/>
<dbReference type="GO" id="GO:0016020">
    <property type="term" value="C:membrane"/>
    <property type="evidence" value="ECO:0007669"/>
    <property type="project" value="UniProtKB-SubCell"/>
</dbReference>
<comment type="similarity">
    <text evidence="2">Belongs to the UPF0389 family.</text>
</comment>
<reference evidence="9 10" key="1">
    <citation type="submission" date="2025-04" db="UniProtKB">
        <authorList>
            <consortium name="RefSeq"/>
        </authorList>
    </citation>
    <scope>IDENTIFICATION</scope>
    <source>
        <tissue evidence="9 10">Whole body</tissue>
    </source>
</reference>
<dbReference type="PANTHER" id="PTHR13674">
    <property type="entry name" value="GROWTH AND TRANSFORMATION-DEPENDENT PROTEIN"/>
    <property type="match status" value="1"/>
</dbReference>
<dbReference type="Pfam" id="PF06388">
    <property type="entry name" value="DUF1075"/>
    <property type="match status" value="1"/>
</dbReference>
<evidence type="ECO:0000256" key="3">
    <source>
        <dbReference type="ARBA" id="ARBA00022692"/>
    </source>
</evidence>
<gene>
    <name evidence="9 10" type="primary">LOC107227364</name>
</gene>
<evidence type="ECO:0000256" key="1">
    <source>
        <dbReference type="ARBA" id="ARBA00004167"/>
    </source>
</evidence>
<evidence type="ECO:0000313" key="8">
    <source>
        <dbReference type="Proteomes" id="UP000829291"/>
    </source>
</evidence>
<comment type="subcellular location">
    <subcellularLocation>
        <location evidence="1">Membrane</location>
        <topology evidence="1">Single-pass membrane protein</topology>
    </subcellularLocation>
</comment>
<evidence type="ECO:0000256" key="6">
    <source>
        <dbReference type="SAM" id="MobiDB-lite"/>
    </source>
</evidence>
<dbReference type="AlphaFoldDB" id="A0A6J0CBM2"/>
<sequence>MYSLRLVNRVCQAQRGRLIATYPTLRDSKSTNAATTNSESTANATQNSTPKETPIDSNVFGTRWVTPTKRDRRMLVWLKYYKSVDEVPEKMTYEKLDKAQNKFRIKACTYMMIATLIGCYISVYWGKIKAERGESVEQWNIDWHNRMNAEYQESLKKKALAEDKK</sequence>
<dbReference type="Proteomes" id="UP000829291">
    <property type="component" value="Chromosome 1"/>
</dbReference>
<organism evidence="8 9">
    <name type="scientific">Neodiprion lecontei</name>
    <name type="common">Redheaded pine sawfly</name>
    <dbReference type="NCBI Taxonomy" id="441921"/>
    <lineage>
        <taxon>Eukaryota</taxon>
        <taxon>Metazoa</taxon>
        <taxon>Ecdysozoa</taxon>
        <taxon>Arthropoda</taxon>
        <taxon>Hexapoda</taxon>
        <taxon>Insecta</taxon>
        <taxon>Pterygota</taxon>
        <taxon>Neoptera</taxon>
        <taxon>Endopterygota</taxon>
        <taxon>Hymenoptera</taxon>
        <taxon>Tenthredinoidea</taxon>
        <taxon>Diprionidae</taxon>
        <taxon>Diprioninae</taxon>
        <taxon>Neodiprion</taxon>
    </lineage>
</organism>
<dbReference type="PANTHER" id="PTHR13674:SF5">
    <property type="entry name" value="UPF0389 PROTEIN CG9231"/>
    <property type="match status" value="1"/>
</dbReference>
<keyword evidence="3 7" id="KW-0812">Transmembrane</keyword>
<evidence type="ECO:0000256" key="7">
    <source>
        <dbReference type="SAM" id="Phobius"/>
    </source>
</evidence>
<evidence type="ECO:0000256" key="4">
    <source>
        <dbReference type="ARBA" id="ARBA00022989"/>
    </source>
</evidence>